<dbReference type="InterPro" id="IPR012754">
    <property type="entry name" value="DNA-dir_RpoC_beta_prime_bact"/>
</dbReference>
<dbReference type="GO" id="GO:0006351">
    <property type="term" value="P:DNA-templated transcription"/>
    <property type="evidence" value="ECO:0007669"/>
    <property type="project" value="UniProtKB-UniRule"/>
</dbReference>
<dbReference type="InterPro" id="IPR000722">
    <property type="entry name" value="RNA_pol_asu"/>
</dbReference>
<dbReference type="InterPro" id="IPR006592">
    <property type="entry name" value="RNA_pol_N"/>
</dbReference>
<comment type="similarity">
    <text evidence="2 9 10">Belongs to the RNA polymerase beta' chain family.</text>
</comment>
<feature type="binding site" evidence="9">
    <location>
        <position position="977"/>
    </location>
    <ligand>
        <name>Zn(2+)</name>
        <dbReference type="ChEBI" id="CHEBI:29105"/>
        <label>2</label>
    </ligand>
</feature>
<dbReference type="InterPro" id="IPR044893">
    <property type="entry name" value="RNA_pol_Rpb1_clamp_domain"/>
</dbReference>
<feature type="binding site" evidence="9">
    <location>
        <position position="64"/>
    </location>
    <ligand>
        <name>Zn(2+)</name>
        <dbReference type="ChEBI" id="CHEBI:29105"/>
        <label>1</label>
    </ligand>
</feature>
<dbReference type="GO" id="GO:0008270">
    <property type="term" value="F:zinc ion binding"/>
    <property type="evidence" value="ECO:0007669"/>
    <property type="project" value="UniProtKB-UniRule"/>
</dbReference>
<dbReference type="Pfam" id="PF04983">
    <property type="entry name" value="RNA_pol_Rpb1_3"/>
    <property type="match status" value="1"/>
</dbReference>
<keyword evidence="9" id="KW-0460">Magnesium</keyword>
<dbReference type="GO" id="GO:0000428">
    <property type="term" value="C:DNA-directed RNA polymerase complex"/>
    <property type="evidence" value="ECO:0007669"/>
    <property type="project" value="UniProtKB-KW"/>
</dbReference>
<evidence type="ECO:0000256" key="6">
    <source>
        <dbReference type="ARBA" id="ARBA00022723"/>
    </source>
</evidence>
<comment type="function">
    <text evidence="1 9 10">DNA-dependent RNA polymerase catalyzes the transcription of DNA into RNA using the four ribonucleoside triphosphates as substrates.</text>
</comment>
<dbReference type="Gene3D" id="2.40.40.20">
    <property type="match status" value="1"/>
</dbReference>
<dbReference type="Gene3D" id="1.10.150.20">
    <property type="entry name" value="5' to 3' exonuclease, C-terminal subdomain"/>
    <property type="match status" value="1"/>
</dbReference>
<dbReference type="EMBL" id="NFIE01000004">
    <property type="protein sequence ID" value="OUN89293.1"/>
    <property type="molecule type" value="Genomic_DNA"/>
</dbReference>
<dbReference type="Gene3D" id="1.10.150.390">
    <property type="match status" value="1"/>
</dbReference>
<dbReference type="InterPro" id="IPR038120">
    <property type="entry name" value="Rpb1_funnel_sf"/>
</dbReference>
<keyword evidence="9" id="KW-0862">Zinc</keyword>
<evidence type="ECO:0000256" key="5">
    <source>
        <dbReference type="ARBA" id="ARBA00022695"/>
    </source>
</evidence>
<dbReference type="CDD" id="cd02655">
    <property type="entry name" value="RNAP_beta'_C"/>
    <property type="match status" value="1"/>
</dbReference>
<feature type="region of interest" description="Disordered" evidence="12">
    <location>
        <begin position="1456"/>
        <end position="1476"/>
    </location>
</feature>
<dbReference type="InterPro" id="IPR007081">
    <property type="entry name" value="RNA_pol_Rpb1_5"/>
</dbReference>
<dbReference type="NCBIfam" id="NF011498">
    <property type="entry name" value="PRK14906.1"/>
    <property type="match status" value="1"/>
</dbReference>
<dbReference type="Pfam" id="PF04998">
    <property type="entry name" value="RNA_pol_Rpb1_5"/>
    <property type="match status" value="1"/>
</dbReference>
<sequence length="1499" mass="166367">MTVADFEATDFDAVKISLASAEQIRSWSHGEVKKPETINYRTLKPEKDGLFCEKIFGPAKDWECACGKYKGIRFKGITCERCGVEVTTSKVRRERMGHIELAAPVSHIWFFKSASISPMSRLLDLKTKDLEKVLYFASYIITHVDYEAREADADDLREELAADLEELDAECARQIESLKEQGNPENFDEFSDEEPLTQEEIAAGIIDIEEETKDEKQLRTDAFEAFMKLTERELISDEPLFREMKRYYSMYFSGDMGAEAVRELLRAVDLEAEAEQLKAIIADEDGQKQKRDKAVKRLVIVDAFLKGGNDPANMILDVIPVIPPDLRPMVQLDGGRFAASDLNDLYRRVINRNNRLKRLLDLDAPAIIVNNEKRMLQEAVDALFDNGRRGRPVSGRGGRPLKSLAEALKGKQGRFRQNLLGKRVDYSGRSVIVTDPKLKLHQCGLPKTMALELFKPFVMKRLVELGKVENIKGAKRAIERNASYVWDILEEVIDGRLVLLNRAPTLHRLSIQAFEPVLVEGKAIHLHPLVCEPFNADFDGDQMSVHVPLSYQAQAEARVLMLSSNNLRSPASGKPVNTPRQDMIIGVYYLTQERDGLTGEGHVFASFDDALNAYDARAEIDLQAKIQVRVSAADANVVNEDGTLTFRVNNGGEYLDLDVTGSKTARFETTIGRIIFNRQCLPHDYEFINYKMVKGDVSRLTSDCCDRYEQAKVAEILDNIKYTGFHYATRAGLTLSVWDALIPDEKPEILAKTQADVDQINANFEEGYVTEQERHNEVVNAWTAATDKVSQLMLDMFDEENPLYMMADSGARGSKTQLRQLGGMRGLMADMSGDTIDLPIKANFREGLLPLEYFISTYGARKGLVDTASHTSDSGYLTRRLVDVAQDVIVREEDCGTTEGVTYQLAITQNEGDEPQLNTDLVGRCFVEDVVAPDGTVLFHKDGYIESAADLQKMLDAGLTSVKLRALLTCRSKYGVCQKCYGWDLSTRRPVAIGTAVGIIAAQSIGEPGTQLTMRTIHSGGVAGVEDITQGLPTVSRMFDIVGNVNEKILGREAELASHSGMLSIRTEGSKYVITITDIDDPTRVIDRKEITSGVRFMPGFGAGEAYDHEVRAGDQITRGFVNFRNLRRLTDIESTMHVFVQNVKEVYTSQGVDLNDKHIEVLARQMLRRVAVTNPGDSKYLLGEYVDRYEFADEVERVARVGGVPPVAEPVILGTLKVASNIDSWLSSASFIRTAGVLTQAAIEGKVDHLLDLKSNVIVGKKIPAGTGLKPYANATLTYRTPEGYVAVDGPTSPQAKVLPDWAPEELKELDEQLPLQSDWAGYDDFGGADGSFTRNGRTISAEDAKLYLFDDLGVSQRWTNKFSEVGIETVGDLVGKSEEDLLRIDGIGAKAIEELRDGLEKHNLLFILDSNEDVADEEDLSQLLQMVFSPDGPDDILLGTSAPRHHFDSDEEMIGAPADTSTSSTPGVINEDMASLDELLNQLVDSDDASDEGDSEE</sequence>
<dbReference type="Gene3D" id="1.10.274.100">
    <property type="entry name" value="RNA polymerase Rpb1, domain 3"/>
    <property type="match status" value="1"/>
</dbReference>
<name>A0A1Y3XUQ9_9ACTN</name>
<evidence type="ECO:0000256" key="1">
    <source>
        <dbReference type="ARBA" id="ARBA00004026"/>
    </source>
</evidence>
<feature type="domain" description="RNA polymerase N-terminal" evidence="13">
    <location>
        <begin position="312"/>
        <end position="591"/>
    </location>
</feature>
<feature type="binding site" evidence="9">
    <location>
        <position position="895"/>
    </location>
    <ligand>
        <name>Zn(2+)</name>
        <dbReference type="ChEBI" id="CHEBI:29105"/>
        <label>2</label>
    </ligand>
</feature>
<evidence type="ECO:0000256" key="11">
    <source>
        <dbReference type="SAM" id="Coils"/>
    </source>
</evidence>
<accession>A0A1Y3XUQ9</accession>
<keyword evidence="15" id="KW-1185">Reference proteome</keyword>
<dbReference type="SUPFAM" id="SSF64484">
    <property type="entry name" value="beta and beta-prime subunits of DNA dependent RNA-polymerase"/>
    <property type="match status" value="1"/>
</dbReference>
<feature type="binding site" evidence="9">
    <location>
        <position position="537"/>
    </location>
    <ligand>
        <name>Mg(2+)</name>
        <dbReference type="ChEBI" id="CHEBI:18420"/>
    </ligand>
</feature>
<dbReference type="OrthoDB" id="9815296at2"/>
<feature type="coiled-coil region" evidence="11">
    <location>
        <begin position="146"/>
        <end position="181"/>
    </location>
</feature>
<dbReference type="Pfam" id="PF00623">
    <property type="entry name" value="RNA_pol_Rpb1_2"/>
    <property type="match status" value="1"/>
</dbReference>
<keyword evidence="11" id="KW-0175">Coiled coil</keyword>
<feature type="binding site" evidence="9">
    <location>
        <position position="82"/>
    </location>
    <ligand>
        <name>Zn(2+)</name>
        <dbReference type="ChEBI" id="CHEBI:29105"/>
        <label>1</label>
    </ligand>
</feature>
<feature type="binding site" evidence="9">
    <location>
        <position position="79"/>
    </location>
    <ligand>
        <name>Zn(2+)</name>
        <dbReference type="ChEBI" id="CHEBI:29105"/>
        <label>1</label>
    </ligand>
</feature>
<dbReference type="EC" id="2.7.7.6" evidence="9"/>
<evidence type="ECO:0000256" key="12">
    <source>
        <dbReference type="SAM" id="MobiDB-lite"/>
    </source>
</evidence>
<dbReference type="SMART" id="SM00663">
    <property type="entry name" value="RPOLA_N"/>
    <property type="match status" value="1"/>
</dbReference>
<evidence type="ECO:0000256" key="7">
    <source>
        <dbReference type="ARBA" id="ARBA00023163"/>
    </source>
</evidence>
<dbReference type="NCBIfam" id="TIGR02386">
    <property type="entry name" value="rpoC_TIGR"/>
    <property type="match status" value="1"/>
</dbReference>
<keyword evidence="5 9" id="KW-0548">Nucleotidyltransferase</keyword>
<feature type="binding site" evidence="9">
    <location>
        <position position="541"/>
    </location>
    <ligand>
        <name>Mg(2+)</name>
        <dbReference type="ChEBI" id="CHEBI:18420"/>
    </ligand>
</feature>
<dbReference type="Gene3D" id="1.10.132.30">
    <property type="match status" value="1"/>
</dbReference>
<evidence type="ECO:0000256" key="2">
    <source>
        <dbReference type="ARBA" id="ARBA00006460"/>
    </source>
</evidence>
<dbReference type="HAMAP" id="MF_01322">
    <property type="entry name" value="RNApol_bact_RpoC"/>
    <property type="match status" value="1"/>
</dbReference>
<evidence type="ECO:0000256" key="9">
    <source>
        <dbReference type="HAMAP-Rule" id="MF_01322"/>
    </source>
</evidence>
<proteinExistence type="inferred from homology"/>
<dbReference type="Gene3D" id="1.10.1790.20">
    <property type="match status" value="1"/>
</dbReference>
<dbReference type="Gene3D" id="4.10.860.120">
    <property type="entry name" value="RNA polymerase II, clamp domain"/>
    <property type="match status" value="1"/>
</dbReference>
<comment type="catalytic activity">
    <reaction evidence="8 9 10">
        <text>RNA(n) + a ribonucleoside 5'-triphosphate = RNA(n+1) + diphosphate</text>
        <dbReference type="Rhea" id="RHEA:21248"/>
        <dbReference type="Rhea" id="RHEA-COMP:14527"/>
        <dbReference type="Rhea" id="RHEA-COMP:17342"/>
        <dbReference type="ChEBI" id="CHEBI:33019"/>
        <dbReference type="ChEBI" id="CHEBI:61557"/>
        <dbReference type="ChEBI" id="CHEBI:140395"/>
        <dbReference type="EC" id="2.7.7.6"/>
    </reaction>
</comment>
<keyword evidence="4 9" id="KW-0808">Transferase</keyword>
<evidence type="ECO:0000313" key="14">
    <source>
        <dbReference type="EMBL" id="OUN89293.1"/>
    </source>
</evidence>
<dbReference type="InterPro" id="IPR045867">
    <property type="entry name" value="DNA-dir_RpoC_beta_prime"/>
</dbReference>
<dbReference type="InterPro" id="IPR007080">
    <property type="entry name" value="RNA_pol_Rpb1_1"/>
</dbReference>
<dbReference type="Pfam" id="PF03118">
    <property type="entry name" value="RNA_pol_A_CTD"/>
    <property type="match status" value="1"/>
</dbReference>
<dbReference type="PANTHER" id="PTHR19376:SF54">
    <property type="entry name" value="DNA-DIRECTED RNA POLYMERASE SUBUNIT BETA"/>
    <property type="match status" value="1"/>
</dbReference>
<evidence type="ECO:0000259" key="13">
    <source>
        <dbReference type="SMART" id="SM00663"/>
    </source>
</evidence>
<feature type="binding site" evidence="9">
    <location>
        <position position="66"/>
    </location>
    <ligand>
        <name>Zn(2+)</name>
        <dbReference type="ChEBI" id="CHEBI:29105"/>
        <label>1</label>
    </ligand>
</feature>
<feature type="binding site" evidence="9">
    <location>
        <position position="980"/>
    </location>
    <ligand>
        <name>Zn(2+)</name>
        <dbReference type="ChEBI" id="CHEBI:29105"/>
        <label>2</label>
    </ligand>
</feature>
<evidence type="ECO:0000256" key="3">
    <source>
        <dbReference type="ARBA" id="ARBA00022478"/>
    </source>
</evidence>
<dbReference type="GO" id="GO:0000287">
    <property type="term" value="F:magnesium ion binding"/>
    <property type="evidence" value="ECO:0007669"/>
    <property type="project" value="UniProtKB-UniRule"/>
</dbReference>
<organism evidence="14 15">
    <name type="scientific">[Collinsella] massiliensis</name>
    <dbReference type="NCBI Taxonomy" id="1232426"/>
    <lineage>
        <taxon>Bacteria</taxon>
        <taxon>Bacillati</taxon>
        <taxon>Actinomycetota</taxon>
        <taxon>Coriobacteriia</taxon>
        <taxon>Coriobacteriales</taxon>
        <taxon>Coriobacteriaceae</taxon>
        <taxon>Enorma</taxon>
    </lineage>
</organism>
<dbReference type="InterPro" id="IPR007083">
    <property type="entry name" value="RNA_pol_Rpb1_4"/>
</dbReference>
<evidence type="ECO:0000313" key="15">
    <source>
        <dbReference type="Proteomes" id="UP000195781"/>
    </source>
</evidence>
<evidence type="ECO:0000256" key="8">
    <source>
        <dbReference type="ARBA" id="ARBA00048552"/>
    </source>
</evidence>
<keyword evidence="3 9" id="KW-0240">DNA-directed RNA polymerase</keyword>
<dbReference type="GO" id="GO:0003899">
    <property type="term" value="F:DNA-directed RNA polymerase activity"/>
    <property type="evidence" value="ECO:0007669"/>
    <property type="project" value="UniProtKB-UniRule"/>
</dbReference>
<dbReference type="PANTHER" id="PTHR19376">
    <property type="entry name" value="DNA-DIRECTED RNA POLYMERASE"/>
    <property type="match status" value="1"/>
</dbReference>
<keyword evidence="6 9" id="KW-0479">Metal-binding</keyword>
<dbReference type="InterPro" id="IPR007066">
    <property type="entry name" value="RNA_pol_Rpb1_3"/>
</dbReference>
<dbReference type="Pfam" id="PF05000">
    <property type="entry name" value="RNA_pol_Rpb1_4"/>
    <property type="match status" value="1"/>
</dbReference>
<feature type="binding site" evidence="9">
    <location>
        <position position="539"/>
    </location>
    <ligand>
        <name>Mg(2+)</name>
        <dbReference type="ChEBI" id="CHEBI:18420"/>
    </ligand>
</feature>
<dbReference type="InterPro" id="IPR042102">
    <property type="entry name" value="RNA_pol_Rpb1_3_sf"/>
</dbReference>
<dbReference type="CDD" id="cd01609">
    <property type="entry name" value="RNAP_beta'_N"/>
    <property type="match status" value="1"/>
</dbReference>
<keyword evidence="7 9" id="KW-0804">Transcription</keyword>
<protein>
    <recommendedName>
        <fullName evidence="9">DNA-directed RNA polymerase subunit beta'</fullName>
        <shortName evidence="9">RNAP subunit beta'</shortName>
        <ecNumber evidence="9">2.7.7.6</ecNumber>
    </recommendedName>
    <alternativeName>
        <fullName evidence="9">RNA polymerase subunit beta'</fullName>
    </alternativeName>
    <alternativeName>
        <fullName evidence="9">Transcriptase subunit beta'</fullName>
    </alternativeName>
</protein>
<evidence type="ECO:0000256" key="10">
    <source>
        <dbReference type="RuleBase" id="RU004279"/>
    </source>
</evidence>
<gene>
    <name evidence="9" type="primary">rpoC</name>
    <name evidence="14" type="ORF">B5G02_02100</name>
</gene>
<evidence type="ECO:0000256" key="4">
    <source>
        <dbReference type="ARBA" id="ARBA00022679"/>
    </source>
</evidence>
<comment type="cofactor">
    <cofactor evidence="9">
        <name>Zn(2+)</name>
        <dbReference type="ChEBI" id="CHEBI:29105"/>
    </cofactor>
    <text evidence="9">Binds 2 Zn(2+) ions per subunit.</text>
</comment>
<reference evidence="15" key="1">
    <citation type="submission" date="2017-04" db="EMBL/GenBank/DDBJ databases">
        <title>Function of individual gut microbiota members based on whole genome sequencing of pure cultures obtained from chicken caecum.</title>
        <authorList>
            <person name="Medvecky M."/>
            <person name="Cejkova D."/>
            <person name="Polansky O."/>
            <person name="Karasova D."/>
            <person name="Kubasova T."/>
            <person name="Cizek A."/>
            <person name="Rychlik I."/>
        </authorList>
    </citation>
    <scope>NUCLEOTIDE SEQUENCE [LARGE SCALE GENOMIC DNA]</scope>
    <source>
        <strain evidence="15">An5</strain>
    </source>
</reference>
<dbReference type="SUPFAM" id="SSF47789">
    <property type="entry name" value="C-terminal domain of RNA polymerase alpha subunit"/>
    <property type="match status" value="1"/>
</dbReference>
<feature type="binding site" evidence="9">
    <location>
        <position position="970"/>
    </location>
    <ligand>
        <name>Zn(2+)</name>
        <dbReference type="ChEBI" id="CHEBI:29105"/>
        <label>2</label>
    </ligand>
</feature>
<comment type="cofactor">
    <cofactor evidence="9">
        <name>Mg(2+)</name>
        <dbReference type="ChEBI" id="CHEBI:18420"/>
    </cofactor>
    <text evidence="9">Binds 1 Mg(2+) ion per subunit.</text>
</comment>
<dbReference type="Gene3D" id="1.10.40.90">
    <property type="match status" value="1"/>
</dbReference>
<comment type="caution">
    <text evidence="14">The sequence shown here is derived from an EMBL/GenBank/DDBJ whole genome shotgun (WGS) entry which is preliminary data.</text>
</comment>
<dbReference type="Pfam" id="PF04997">
    <property type="entry name" value="RNA_pol_Rpb1_1"/>
    <property type="match status" value="1"/>
</dbReference>
<dbReference type="InterPro" id="IPR011260">
    <property type="entry name" value="RNAP_asu_C"/>
</dbReference>
<comment type="subunit">
    <text evidence="9">The RNAP catalytic core consists of 2 alpha, 1 beta, 1 beta' and 1 omega subunit. When a sigma factor is associated with the core the holoenzyme is formed, which can initiate transcription.</text>
</comment>
<dbReference type="Proteomes" id="UP000195781">
    <property type="component" value="Unassembled WGS sequence"/>
</dbReference>
<dbReference type="GO" id="GO:0003677">
    <property type="term" value="F:DNA binding"/>
    <property type="evidence" value="ECO:0007669"/>
    <property type="project" value="UniProtKB-UniRule"/>
</dbReference>
<dbReference type="Gene3D" id="2.40.50.100">
    <property type="match status" value="1"/>
</dbReference>